<evidence type="ECO:0000313" key="2">
    <source>
        <dbReference type="EMBL" id="KZL18581.1"/>
    </source>
</evidence>
<dbReference type="STRING" id="989403.SAMN05421798_1803"/>
<evidence type="ECO:0000256" key="1">
    <source>
        <dbReference type="SAM" id="MobiDB-lite"/>
    </source>
</evidence>
<dbReference type="PATRIC" id="fig|989403.3.peg.2767"/>
<feature type="region of interest" description="Disordered" evidence="1">
    <location>
        <begin position="73"/>
        <end position="92"/>
    </location>
</feature>
<dbReference type="EMBL" id="LMCB01000020">
    <property type="protein sequence ID" value="KZL18581.1"/>
    <property type="molecule type" value="Genomic_DNA"/>
</dbReference>
<evidence type="ECO:0000313" key="3">
    <source>
        <dbReference type="Proteomes" id="UP000076577"/>
    </source>
</evidence>
<organism evidence="2 3">
    <name type="scientific">Pseudovibrio axinellae</name>
    <dbReference type="NCBI Taxonomy" id="989403"/>
    <lineage>
        <taxon>Bacteria</taxon>
        <taxon>Pseudomonadati</taxon>
        <taxon>Pseudomonadota</taxon>
        <taxon>Alphaproteobacteria</taxon>
        <taxon>Hyphomicrobiales</taxon>
        <taxon>Stappiaceae</taxon>
        <taxon>Pseudovibrio</taxon>
    </lineage>
</organism>
<proteinExistence type="predicted"/>
<dbReference type="AlphaFoldDB" id="A0A165Y967"/>
<dbReference type="Proteomes" id="UP000076577">
    <property type="component" value="Unassembled WGS sequence"/>
</dbReference>
<keyword evidence="3" id="KW-1185">Reference proteome</keyword>
<protein>
    <submittedName>
        <fullName evidence="2">Uncharacterized protein</fullName>
    </submittedName>
</protein>
<name>A0A165Y967_9HYPH</name>
<reference evidence="2 3" key="1">
    <citation type="journal article" date="2016" name="Front. Microbiol.">
        <title>Comparative Genomic Analysis Reveals a Diverse Repertoire of Genes Involved in Prokaryote-Eukaryote Interactions within the Pseudovibrio Genus.</title>
        <authorList>
            <person name="Romano S."/>
            <person name="Fernandez-Guerra A."/>
            <person name="Reen F.J."/>
            <person name="Glockner F.O."/>
            <person name="Crowley S.P."/>
            <person name="O'Sullivan O."/>
            <person name="Cotter P.D."/>
            <person name="Adams C."/>
            <person name="Dobson A.D."/>
            <person name="O'Gara F."/>
        </authorList>
    </citation>
    <scope>NUCLEOTIDE SEQUENCE [LARGE SCALE GENOMIC DNA]</scope>
    <source>
        <strain evidence="2 3">Ad2</strain>
    </source>
</reference>
<accession>A0A165Y967</accession>
<sequence length="146" mass="15917">MGLRSVAGVTTAVIAGVIGVKKPLTKWDDKDPATNKGLPNNGIDYETISTAKPHQATKPRDLNEQTLWNRITNDASAGRPLPGLNNDPRFKSADGFQKMEAVHTTPSGETITIHYQYNSNSGRAYDMKYTTPQRTPPVLQPGPSLE</sequence>
<gene>
    <name evidence="2" type="ORF">PsAD2_02588</name>
</gene>
<comment type="caution">
    <text evidence="2">The sequence shown here is derived from an EMBL/GenBank/DDBJ whole genome shotgun (WGS) entry which is preliminary data.</text>
</comment>